<evidence type="ECO:0000313" key="8">
    <source>
        <dbReference type="EMBL" id="KAG5312696.1"/>
    </source>
</evidence>
<evidence type="ECO:0000256" key="2">
    <source>
        <dbReference type="ARBA" id="ARBA00016814"/>
    </source>
</evidence>
<comment type="similarity">
    <text evidence="1">Belongs to the Integrator subunit 12 family.</text>
</comment>
<dbReference type="EMBL" id="JAANHZ010000306">
    <property type="protein sequence ID" value="KAG5312696.1"/>
    <property type="molecule type" value="Genomic_DNA"/>
</dbReference>
<feature type="domain" description="PHD-type" evidence="7">
    <location>
        <begin position="144"/>
        <end position="199"/>
    </location>
</feature>
<feature type="non-terminal residue" evidence="8">
    <location>
        <position position="295"/>
    </location>
</feature>
<gene>
    <name evidence="8" type="primary">Ints12_0</name>
    <name evidence="8" type="ORF">G6Z75_0008868</name>
</gene>
<protein>
    <recommendedName>
        <fullName evidence="2">Integrator complex subunit 12</fullName>
    </recommendedName>
</protein>
<evidence type="ECO:0000256" key="1">
    <source>
        <dbReference type="ARBA" id="ARBA00006009"/>
    </source>
</evidence>
<dbReference type="CDD" id="cd15501">
    <property type="entry name" value="PHD_Int12"/>
    <property type="match status" value="1"/>
</dbReference>
<dbReference type="InterPro" id="IPR019787">
    <property type="entry name" value="Znf_PHD-finger"/>
</dbReference>
<name>A0A836JIA0_9HYME</name>
<reference evidence="8" key="1">
    <citation type="submission" date="2020-02" db="EMBL/GenBank/DDBJ databases">
        <title>Relaxed selection underlies rapid genomic changes in the transitions from sociality to social parasitism in ants.</title>
        <authorList>
            <person name="Bi X."/>
        </authorList>
    </citation>
    <scope>NUCLEOTIDE SEQUENCE</scope>
    <source>
        <strain evidence="8">BGI-DK2013a</strain>
        <tissue evidence="8">Whole body</tissue>
    </source>
</reference>
<dbReference type="SMART" id="SM00249">
    <property type="entry name" value="PHD"/>
    <property type="match status" value="1"/>
</dbReference>
<evidence type="ECO:0000259" key="7">
    <source>
        <dbReference type="PROSITE" id="PS50016"/>
    </source>
</evidence>
<dbReference type="PROSITE" id="PS01359">
    <property type="entry name" value="ZF_PHD_1"/>
    <property type="match status" value="1"/>
</dbReference>
<dbReference type="InterPro" id="IPR039054">
    <property type="entry name" value="Int12_PHD"/>
</dbReference>
<evidence type="ECO:0000256" key="6">
    <source>
        <dbReference type="PROSITE-ProRule" id="PRU00146"/>
    </source>
</evidence>
<evidence type="ECO:0000256" key="4">
    <source>
        <dbReference type="ARBA" id="ARBA00022771"/>
    </source>
</evidence>
<accession>A0A836JIA0</accession>
<keyword evidence="3" id="KW-0479">Metal-binding</keyword>
<dbReference type="Gene3D" id="3.30.40.10">
    <property type="entry name" value="Zinc/RING finger domain, C3HC4 (zinc finger)"/>
    <property type="match status" value="1"/>
</dbReference>
<dbReference type="InterPro" id="IPR001965">
    <property type="entry name" value="Znf_PHD"/>
</dbReference>
<dbReference type="InterPro" id="IPR019786">
    <property type="entry name" value="Zinc_finger_PHD-type_CS"/>
</dbReference>
<dbReference type="PROSITE" id="PS50016">
    <property type="entry name" value="ZF_PHD_2"/>
    <property type="match status" value="1"/>
</dbReference>
<evidence type="ECO:0000256" key="3">
    <source>
        <dbReference type="ARBA" id="ARBA00022723"/>
    </source>
</evidence>
<evidence type="ECO:0000256" key="5">
    <source>
        <dbReference type="ARBA" id="ARBA00022833"/>
    </source>
</evidence>
<dbReference type="Proteomes" id="UP000667349">
    <property type="component" value="Unassembled WGS sequence"/>
</dbReference>
<organism evidence="8 9">
    <name type="scientific">Acromyrmex insinuator</name>
    <dbReference type="NCBI Taxonomy" id="230686"/>
    <lineage>
        <taxon>Eukaryota</taxon>
        <taxon>Metazoa</taxon>
        <taxon>Ecdysozoa</taxon>
        <taxon>Arthropoda</taxon>
        <taxon>Hexapoda</taxon>
        <taxon>Insecta</taxon>
        <taxon>Pterygota</taxon>
        <taxon>Neoptera</taxon>
        <taxon>Endopterygota</taxon>
        <taxon>Hymenoptera</taxon>
        <taxon>Apocrita</taxon>
        <taxon>Aculeata</taxon>
        <taxon>Formicoidea</taxon>
        <taxon>Formicidae</taxon>
        <taxon>Myrmicinae</taxon>
        <taxon>Acromyrmex</taxon>
    </lineage>
</organism>
<dbReference type="InterPro" id="IPR011011">
    <property type="entry name" value="Znf_FYVE_PHD"/>
</dbReference>
<keyword evidence="5" id="KW-0862">Zinc</keyword>
<evidence type="ECO:0000313" key="9">
    <source>
        <dbReference type="Proteomes" id="UP000667349"/>
    </source>
</evidence>
<dbReference type="AlphaFoldDB" id="A0A836JIA0"/>
<dbReference type="Pfam" id="PF00628">
    <property type="entry name" value="PHD"/>
    <property type="match status" value="1"/>
</dbReference>
<keyword evidence="9" id="KW-1185">Reference proteome</keyword>
<feature type="non-terminal residue" evidence="8">
    <location>
        <position position="1"/>
    </location>
</feature>
<proteinExistence type="inferred from homology"/>
<comment type="caution">
    <text evidence="8">The sequence shown here is derived from an EMBL/GenBank/DDBJ whole genome shotgun (WGS) entry which is preliminary data.</text>
</comment>
<dbReference type="GO" id="GO:0008270">
    <property type="term" value="F:zinc ion binding"/>
    <property type="evidence" value="ECO:0007669"/>
    <property type="project" value="UniProtKB-KW"/>
</dbReference>
<sequence length="295" mass="33941">MHENTFDIDEDFFDALALLHSTEQDSAEKLRRMLDACIEKKHGLEKTLAVRMPKRFLQNVDEFAHLIYTSKSHDHVTQGYSTIKTEIWDGNLEIISFLEADEAENIRNHRKSDVKIFEVDYEGCCEDEEDIPRISIPDEGSADGTVCKICNGAKLGPLILLECQECQEAYHPLCHQPPVIDVDVYDPRIVWRCKRCVKTPSVSPMKVKIMEKRHVKKIPRNSDTFKKNANISKLRIPGKRDDDFFGKNDLSIENRSTQLCDFPLLADISQRNRDLPISTYSRKRTGSKLSRTSNK</sequence>
<dbReference type="InterPro" id="IPR013083">
    <property type="entry name" value="Znf_RING/FYVE/PHD"/>
</dbReference>
<dbReference type="SUPFAM" id="SSF57903">
    <property type="entry name" value="FYVE/PHD zinc finger"/>
    <property type="match status" value="1"/>
</dbReference>
<keyword evidence="4 6" id="KW-0863">Zinc-finger</keyword>